<feature type="domain" description="SLH" evidence="3">
    <location>
        <begin position="87"/>
        <end position="150"/>
    </location>
</feature>
<evidence type="ECO:0000256" key="2">
    <source>
        <dbReference type="SAM" id="SignalP"/>
    </source>
</evidence>
<dbReference type="Pfam" id="PF00395">
    <property type="entry name" value="SLH"/>
    <property type="match status" value="2"/>
</dbReference>
<dbReference type="Proteomes" id="UP000823824">
    <property type="component" value="Unassembled WGS sequence"/>
</dbReference>
<gene>
    <name evidence="4" type="ORF">H9787_08330</name>
</gene>
<evidence type="ECO:0000313" key="5">
    <source>
        <dbReference type="Proteomes" id="UP000823824"/>
    </source>
</evidence>
<organism evidence="4 5">
    <name type="scientific">Candidatus Oscillibacter excrementigallinarum</name>
    <dbReference type="NCBI Taxonomy" id="2838716"/>
    <lineage>
        <taxon>Bacteria</taxon>
        <taxon>Bacillati</taxon>
        <taxon>Bacillota</taxon>
        <taxon>Clostridia</taxon>
        <taxon>Eubacteriales</taxon>
        <taxon>Oscillospiraceae</taxon>
        <taxon>Oscillibacter</taxon>
    </lineage>
</organism>
<evidence type="ECO:0000256" key="1">
    <source>
        <dbReference type="ARBA" id="ARBA00022737"/>
    </source>
</evidence>
<evidence type="ECO:0000313" key="4">
    <source>
        <dbReference type="EMBL" id="HJB13705.1"/>
    </source>
</evidence>
<dbReference type="EMBL" id="DWZJ01000071">
    <property type="protein sequence ID" value="HJB13705.1"/>
    <property type="molecule type" value="Genomic_DNA"/>
</dbReference>
<feature type="signal peptide" evidence="2">
    <location>
        <begin position="1"/>
        <end position="24"/>
    </location>
</feature>
<dbReference type="InterPro" id="IPR001119">
    <property type="entry name" value="SLH_dom"/>
</dbReference>
<evidence type="ECO:0000259" key="3">
    <source>
        <dbReference type="PROSITE" id="PS51272"/>
    </source>
</evidence>
<reference evidence="4" key="1">
    <citation type="journal article" date="2021" name="PeerJ">
        <title>Extensive microbial diversity within the chicken gut microbiome revealed by metagenomics and culture.</title>
        <authorList>
            <person name="Gilroy R."/>
            <person name="Ravi A."/>
            <person name="Getino M."/>
            <person name="Pursley I."/>
            <person name="Horton D.L."/>
            <person name="Alikhan N.F."/>
            <person name="Baker D."/>
            <person name="Gharbi K."/>
            <person name="Hall N."/>
            <person name="Watson M."/>
            <person name="Adriaenssens E.M."/>
            <person name="Foster-Nyarko E."/>
            <person name="Jarju S."/>
            <person name="Secka A."/>
            <person name="Antonio M."/>
            <person name="Oren A."/>
            <person name="Chaudhuri R.R."/>
            <person name="La Ragione R."/>
            <person name="Hildebrand F."/>
            <person name="Pallen M.J."/>
        </authorList>
    </citation>
    <scope>NUCLEOTIDE SEQUENCE</scope>
    <source>
        <strain evidence="4">ChiBcec18-1249</strain>
    </source>
</reference>
<comment type="caution">
    <text evidence="4">The sequence shown here is derived from an EMBL/GenBank/DDBJ whole genome shotgun (WGS) entry which is preliminary data.</text>
</comment>
<dbReference type="PROSITE" id="PS51272">
    <property type="entry name" value="SLH"/>
    <property type="match status" value="2"/>
</dbReference>
<feature type="chain" id="PRO_5038432082" evidence="2">
    <location>
        <begin position="25"/>
        <end position="1189"/>
    </location>
</feature>
<keyword evidence="2" id="KW-0732">Signal</keyword>
<sequence>MKKFLSLVLALVMTMSLVTVSAGAVDFTDDSDIDYKEAVDVISALGIVDGYSDDSFRPDGSLTRGAAAKIICNLILGPTTASALSATTAPFKDVPTTNTFAGYITYCAQQGIIGGYGDGTFRPSGTLTGNAFMKMLLGALGYDSSIEDYSGANWQVNVIKQAVGIGLDDGNDNFVGSQAVTRQEAALYAFNMIQANLVQYDSKTTVNVNGATVTVAGDKAENIPQDGSGYDNTMNDSENVVQFAEKHFPRLTRTNDGVDDMGRPATEWKYRTDIIGKYADDSDLKGTWTSKVSKDELYDLVGGSIVSELTETRPEADLSVWVNGENVIKFSDIVTDAQVATYFVRNASGAIGTDTNGTGQAGNGVITEVYMDDDNNITIVMANTYLLRATADYNEARESVSVETVVLNDGMPALPAVIDQEDFNVSDVKEGDYLIVTWSDTADDIQTVEKADILTGSVSEYTERDSVTIDGTKYSYNKLLEDDLKSEEFSINSDATVVMDPYGYIIFVDEAVANSSYVYIEQFGSTSSLSITALAKAYFTDGTTDEIEVNKVDGEDSQRVIAGYEGAAYEKWYTFTENKDGSYNLMSTRAPRRAYEDSWNTAIVDPNGEDIVLNDKVQFLDNMDDTSVYGDEDTIFVLVDAEDTVKTYVGVANAPTVTLAAGVDAGKAKVAWVEDESGYAKFVFIDLNGLSDSEVSVDDSTEDTVIFVLKDNNKRTVVEGTEYYQYTVVDTDGTINTAKYFDSYMDCETGYLYTNIRTNSDGYVTGGNIVGKEGTASDQAYYWMDGDSTVEQSGRTMKFVGMGNDSDGDGDGASANFVIPSDANVNLVIGKGVTELLKDDDADYESYLNTTPGTVGGMLSGYRLKGAIYAIMDDNTTDVVTTLYVYVTDAEQITTNLIPTVTADAANDYSYAAGENAKQLKFTVTAPNAGTLTYTVTKPDTSTTTAANVAGGEIKFYPTSDLASGTVVGGDYIITVTNTKDGVSETTTYSFEVKDDDAAAVTGVTIKSVPTITSATAVNLDSVVLELTYSVGSPKTVTAGSVNATFKADGQALKNGDSLLYADYDSGKFDLVATVDGESSAAYEVTIAKRDGSVTVLDGSAVVDGSHSLSIGASETKYLVVTAAGGATIDGDPVVGGTGAAAVTATWNDSKTILTITTTSATNGFTVTINWKDEAGVAGSAVAFNGTIA</sequence>
<name>A0A9D2LKC6_9FIRM</name>
<feature type="domain" description="SLH" evidence="3">
    <location>
        <begin position="22"/>
        <end position="85"/>
    </location>
</feature>
<proteinExistence type="predicted"/>
<protein>
    <submittedName>
        <fullName evidence="4">S-layer homology domain-containing protein</fullName>
    </submittedName>
</protein>
<keyword evidence="1" id="KW-0677">Repeat</keyword>
<dbReference type="AlphaFoldDB" id="A0A9D2LKC6"/>
<accession>A0A9D2LKC6</accession>
<reference evidence="4" key="2">
    <citation type="submission" date="2021-04" db="EMBL/GenBank/DDBJ databases">
        <authorList>
            <person name="Gilroy R."/>
        </authorList>
    </citation>
    <scope>NUCLEOTIDE SEQUENCE</scope>
    <source>
        <strain evidence="4">ChiBcec18-1249</strain>
    </source>
</reference>